<comment type="similarity">
    <text evidence="1">Belongs to the short-chain dehydrogenases/reductases (SDR) family.</text>
</comment>
<dbReference type="EMBL" id="BRXS01000001">
    <property type="protein sequence ID" value="GLC23718.1"/>
    <property type="molecule type" value="Genomic_DNA"/>
</dbReference>
<keyword evidence="2" id="KW-0560">Oxidoreductase</keyword>
<organism evidence="4 5">
    <name type="scientific">Roseisolibacter agri</name>
    <dbReference type="NCBI Taxonomy" id="2014610"/>
    <lineage>
        <taxon>Bacteria</taxon>
        <taxon>Pseudomonadati</taxon>
        <taxon>Gemmatimonadota</taxon>
        <taxon>Gemmatimonadia</taxon>
        <taxon>Gemmatimonadales</taxon>
        <taxon>Gemmatimonadaceae</taxon>
        <taxon>Roseisolibacter</taxon>
    </lineage>
</organism>
<evidence type="ECO:0000259" key="3">
    <source>
        <dbReference type="SMART" id="SM00822"/>
    </source>
</evidence>
<dbReference type="InterPro" id="IPR036291">
    <property type="entry name" value="NAD(P)-bd_dom_sf"/>
</dbReference>
<reference evidence="4" key="1">
    <citation type="submission" date="2022-08" db="EMBL/GenBank/DDBJ databases">
        <title>Draft genome sequencing of Roseisolibacter agri AW1220.</title>
        <authorList>
            <person name="Tobiishi Y."/>
            <person name="Tonouchi A."/>
        </authorList>
    </citation>
    <scope>NUCLEOTIDE SEQUENCE</scope>
    <source>
        <strain evidence="4">AW1220</strain>
    </source>
</reference>
<evidence type="ECO:0000313" key="4">
    <source>
        <dbReference type="EMBL" id="GLC23718.1"/>
    </source>
</evidence>
<dbReference type="SUPFAM" id="SSF51735">
    <property type="entry name" value="NAD(P)-binding Rossmann-fold domains"/>
    <property type="match status" value="1"/>
</dbReference>
<evidence type="ECO:0000313" key="5">
    <source>
        <dbReference type="Proteomes" id="UP001161325"/>
    </source>
</evidence>
<gene>
    <name evidence="4" type="ORF">rosag_02310</name>
</gene>
<dbReference type="PROSITE" id="PS00061">
    <property type="entry name" value="ADH_SHORT"/>
    <property type="match status" value="1"/>
</dbReference>
<dbReference type="InterPro" id="IPR057326">
    <property type="entry name" value="KR_dom"/>
</dbReference>
<dbReference type="Pfam" id="PF13561">
    <property type="entry name" value="adh_short_C2"/>
    <property type="match status" value="1"/>
</dbReference>
<sequence>MHTDLQGKVAVVTGGARDIGAAVVRALAARGASVVVNYHGSADRAAALVAEVTAAGGKAIAVKADVTSPADVRRLVDETRAAFGDRIDILVNNAGGLVARKTMGDMDVDFWRHVMDLNLTSVFLVTQAVLPQMGEGGAIVNLSSLAARDGGGGGALAYSAAKGAVLTLTRGLSKELAPRRIRVNAVSPGMIATTFHDTFTKPEVRQAVAARTSVGREGSADDVANAVLFLASDASAYITGESVEINGGLYFV</sequence>
<dbReference type="NCBIfam" id="NF005559">
    <property type="entry name" value="PRK07231.1"/>
    <property type="match status" value="1"/>
</dbReference>
<dbReference type="InterPro" id="IPR020904">
    <property type="entry name" value="Sc_DH/Rdtase_CS"/>
</dbReference>
<dbReference type="PRINTS" id="PR00081">
    <property type="entry name" value="GDHRDH"/>
</dbReference>
<proteinExistence type="inferred from homology"/>
<dbReference type="GO" id="GO:0016491">
    <property type="term" value="F:oxidoreductase activity"/>
    <property type="evidence" value="ECO:0007669"/>
    <property type="project" value="UniProtKB-KW"/>
</dbReference>
<dbReference type="SMART" id="SM00822">
    <property type="entry name" value="PKS_KR"/>
    <property type="match status" value="1"/>
</dbReference>
<protein>
    <submittedName>
        <fullName evidence="4">Oxidoreductase</fullName>
    </submittedName>
</protein>
<dbReference type="RefSeq" id="WP_284348161.1">
    <property type="nucleotide sequence ID" value="NZ_BRXS01000001.1"/>
</dbReference>
<dbReference type="PANTHER" id="PTHR43639:SF9">
    <property type="entry name" value="BLL5898 PROTEIN"/>
    <property type="match status" value="1"/>
</dbReference>
<comment type="caution">
    <text evidence="4">The sequence shown here is derived from an EMBL/GenBank/DDBJ whole genome shotgun (WGS) entry which is preliminary data.</text>
</comment>
<dbReference type="PRINTS" id="PR00080">
    <property type="entry name" value="SDRFAMILY"/>
</dbReference>
<keyword evidence="5" id="KW-1185">Reference proteome</keyword>
<evidence type="ECO:0000256" key="2">
    <source>
        <dbReference type="ARBA" id="ARBA00023002"/>
    </source>
</evidence>
<dbReference type="Proteomes" id="UP001161325">
    <property type="component" value="Unassembled WGS sequence"/>
</dbReference>
<dbReference type="PANTHER" id="PTHR43639">
    <property type="entry name" value="OXIDOREDUCTASE, SHORT-CHAIN DEHYDROGENASE/REDUCTASE FAMILY (AFU_ORTHOLOGUE AFUA_5G02870)"/>
    <property type="match status" value="1"/>
</dbReference>
<dbReference type="FunFam" id="3.40.50.720:FF:000084">
    <property type="entry name" value="Short-chain dehydrogenase reductase"/>
    <property type="match status" value="1"/>
</dbReference>
<dbReference type="Gene3D" id="3.40.50.720">
    <property type="entry name" value="NAD(P)-binding Rossmann-like Domain"/>
    <property type="match status" value="1"/>
</dbReference>
<name>A0AA37QBN7_9BACT</name>
<feature type="domain" description="Ketoreductase" evidence="3">
    <location>
        <begin position="8"/>
        <end position="189"/>
    </location>
</feature>
<accession>A0AA37QBN7</accession>
<dbReference type="AlphaFoldDB" id="A0AA37QBN7"/>
<evidence type="ECO:0000256" key="1">
    <source>
        <dbReference type="ARBA" id="ARBA00006484"/>
    </source>
</evidence>
<dbReference type="InterPro" id="IPR002347">
    <property type="entry name" value="SDR_fam"/>
</dbReference>